<evidence type="ECO:0000313" key="1">
    <source>
        <dbReference type="EMBL" id="KAG6971785.1"/>
    </source>
</evidence>
<dbReference type="OrthoDB" id="10272576at2759"/>
<reference evidence="1" key="1">
    <citation type="submission" date="2021-01" db="EMBL/GenBank/DDBJ databases">
        <title>Phytophthora aleatoria, a newly-described species from Pinus radiata is distinct from Phytophthora cactorum isolates based on comparative genomics.</title>
        <authorList>
            <person name="Mcdougal R."/>
            <person name="Panda P."/>
            <person name="Williams N."/>
            <person name="Studholme D.J."/>
        </authorList>
    </citation>
    <scope>NUCLEOTIDE SEQUENCE</scope>
    <source>
        <strain evidence="1">NZFS 3830</strain>
    </source>
</reference>
<protein>
    <submittedName>
        <fullName evidence="1">Uncharacterized protein</fullName>
    </submittedName>
</protein>
<dbReference type="EMBL" id="JAENGZ010000046">
    <property type="protein sequence ID" value="KAG6971785.1"/>
    <property type="molecule type" value="Genomic_DNA"/>
</dbReference>
<dbReference type="AlphaFoldDB" id="A0A8T1UX14"/>
<name>A0A8T1UX14_9STRA</name>
<evidence type="ECO:0000313" key="2">
    <source>
        <dbReference type="Proteomes" id="UP000688947"/>
    </source>
</evidence>
<accession>A0A8T1UX14</accession>
<comment type="caution">
    <text evidence="1">The sequence shown here is derived from an EMBL/GenBank/DDBJ whole genome shotgun (WGS) entry which is preliminary data.</text>
</comment>
<proteinExistence type="predicted"/>
<dbReference type="Proteomes" id="UP000688947">
    <property type="component" value="Unassembled WGS sequence"/>
</dbReference>
<sequence length="170" mass="19756">MMVNASTEDEYHTAHKYLYYVVEGKQTKMSEELPEPDHTFLKDFHNKVSNDVEYIGGGVVSFEGRVQMYNDSGRVLIYLRSIGEVESTKKITDVGYMRYRGGDSELQQLVKEVSQHAYQLVEEQFRVANDRKTHYVVRELHHHVYKLTSSIDSTLCITMIQRSIDVRARS</sequence>
<gene>
    <name evidence="1" type="ORF">JG687_00001850</name>
</gene>
<dbReference type="VEuPathDB" id="FungiDB:PC110_g10242"/>
<organism evidence="1 2">
    <name type="scientific">Phytophthora cactorum</name>
    <dbReference type="NCBI Taxonomy" id="29920"/>
    <lineage>
        <taxon>Eukaryota</taxon>
        <taxon>Sar</taxon>
        <taxon>Stramenopiles</taxon>
        <taxon>Oomycota</taxon>
        <taxon>Peronosporomycetes</taxon>
        <taxon>Peronosporales</taxon>
        <taxon>Peronosporaceae</taxon>
        <taxon>Phytophthora</taxon>
    </lineage>
</organism>